<keyword evidence="4" id="KW-1185">Reference proteome</keyword>
<dbReference type="GO" id="GO:0005975">
    <property type="term" value="P:carbohydrate metabolic process"/>
    <property type="evidence" value="ECO:0007669"/>
    <property type="project" value="InterPro"/>
</dbReference>
<dbReference type="InterPro" id="IPR050248">
    <property type="entry name" value="Polysacc_deacetylase_ArnD"/>
</dbReference>
<dbReference type="PROSITE" id="PS51257">
    <property type="entry name" value="PROKAR_LIPOPROTEIN"/>
    <property type="match status" value="1"/>
</dbReference>
<dbReference type="AlphaFoldDB" id="A0A1I3T0X9"/>
<name>A0A1I3T0X9_9BACL</name>
<sequence>MGKFFRAGVALLTISLLMTGCRIIHKSEDPMSKKGPQAEEQQQFGAGNSQEQKVKLNPLLTQAEFEKLKKIERRHIVFNGPKQKKRVALTFDDGPDPRFTTQILNILRENNIKATFFLIGKNVQRFPHLVKQEVDEGHAIGSHSWEHKELPKLTPQQLHEDLKKTKEEIKKASGKDILFLRPPYGATKGIEEKLKKEGYVIINWDVDTVDWKPGRTPQQIVDVIQKETQPGSIILFHDAGGNRSATVSVLPQVIQQLKSKGFEFVTVDQLLEVRAYHN</sequence>
<proteinExistence type="predicted"/>
<reference evidence="3 4" key="1">
    <citation type="submission" date="2016-10" db="EMBL/GenBank/DDBJ databases">
        <authorList>
            <person name="de Groot N.N."/>
        </authorList>
    </citation>
    <scope>NUCLEOTIDE SEQUENCE [LARGE SCALE GENOMIC DNA]</scope>
    <source>
        <strain evidence="3 4">DSM 44778</strain>
    </source>
</reference>
<feature type="compositionally biased region" description="Polar residues" evidence="1">
    <location>
        <begin position="39"/>
        <end position="51"/>
    </location>
</feature>
<evidence type="ECO:0000313" key="3">
    <source>
        <dbReference type="EMBL" id="SFJ64734.1"/>
    </source>
</evidence>
<dbReference type="GO" id="GO:0016810">
    <property type="term" value="F:hydrolase activity, acting on carbon-nitrogen (but not peptide) bonds"/>
    <property type="evidence" value="ECO:0007669"/>
    <property type="project" value="InterPro"/>
</dbReference>
<gene>
    <name evidence="3" type="ORF">SAMN05421852_11530</name>
</gene>
<dbReference type="CDD" id="cd10917">
    <property type="entry name" value="CE4_NodB_like_6s_7s"/>
    <property type="match status" value="1"/>
</dbReference>
<evidence type="ECO:0000259" key="2">
    <source>
        <dbReference type="PROSITE" id="PS51677"/>
    </source>
</evidence>
<evidence type="ECO:0000256" key="1">
    <source>
        <dbReference type="SAM" id="MobiDB-lite"/>
    </source>
</evidence>
<dbReference type="RefSeq" id="WP_245739863.1">
    <property type="nucleotide sequence ID" value="NZ_FORR01000015.1"/>
</dbReference>
<feature type="domain" description="NodB homology" evidence="2">
    <location>
        <begin position="85"/>
        <end position="265"/>
    </location>
</feature>
<dbReference type="PANTHER" id="PTHR10587">
    <property type="entry name" value="GLYCOSYL TRANSFERASE-RELATED"/>
    <property type="match status" value="1"/>
</dbReference>
<dbReference type="PROSITE" id="PS51677">
    <property type="entry name" value="NODB"/>
    <property type="match status" value="1"/>
</dbReference>
<dbReference type="InterPro" id="IPR002509">
    <property type="entry name" value="NODB_dom"/>
</dbReference>
<organism evidence="3 4">
    <name type="scientific">Thermoflavimicrobium dichotomicum</name>
    <dbReference type="NCBI Taxonomy" id="46223"/>
    <lineage>
        <taxon>Bacteria</taxon>
        <taxon>Bacillati</taxon>
        <taxon>Bacillota</taxon>
        <taxon>Bacilli</taxon>
        <taxon>Bacillales</taxon>
        <taxon>Thermoactinomycetaceae</taxon>
        <taxon>Thermoflavimicrobium</taxon>
    </lineage>
</organism>
<dbReference type="STRING" id="46223.SAMN05421852_11530"/>
<dbReference type="EMBL" id="FORR01000015">
    <property type="protein sequence ID" value="SFJ64734.1"/>
    <property type="molecule type" value="Genomic_DNA"/>
</dbReference>
<accession>A0A1I3T0X9</accession>
<dbReference type="Proteomes" id="UP000199545">
    <property type="component" value="Unassembled WGS sequence"/>
</dbReference>
<evidence type="ECO:0000313" key="4">
    <source>
        <dbReference type="Proteomes" id="UP000199545"/>
    </source>
</evidence>
<protein>
    <submittedName>
        <fullName evidence="3">Peptidoglycan/xylan/chitin deacetylase, PgdA/CDA1 family</fullName>
    </submittedName>
</protein>
<dbReference type="Gene3D" id="3.20.20.370">
    <property type="entry name" value="Glycoside hydrolase/deacetylase"/>
    <property type="match status" value="1"/>
</dbReference>
<feature type="region of interest" description="Disordered" evidence="1">
    <location>
        <begin position="27"/>
        <end position="51"/>
    </location>
</feature>
<dbReference type="InterPro" id="IPR011330">
    <property type="entry name" value="Glyco_hydro/deAcase_b/a-brl"/>
</dbReference>
<dbReference type="SUPFAM" id="SSF88713">
    <property type="entry name" value="Glycoside hydrolase/deacetylase"/>
    <property type="match status" value="1"/>
</dbReference>
<dbReference type="Pfam" id="PF01522">
    <property type="entry name" value="Polysacc_deac_1"/>
    <property type="match status" value="1"/>
</dbReference>